<keyword evidence="2" id="KW-1185">Reference proteome</keyword>
<dbReference type="InterPro" id="IPR046182">
    <property type="entry name" value="DUF6210"/>
</dbReference>
<dbReference type="RefSeq" id="WP_203168565.1">
    <property type="nucleotide sequence ID" value="NZ_JAEVLS010000003.1"/>
</dbReference>
<comment type="caution">
    <text evidence="1">The sequence shown here is derived from an EMBL/GenBank/DDBJ whole genome shotgun (WGS) entry which is preliminary data.</text>
</comment>
<evidence type="ECO:0000313" key="1">
    <source>
        <dbReference type="EMBL" id="MBM0106466.1"/>
    </source>
</evidence>
<sequence>MPASMTKANSPLVILDAVPDLGLIVKAPTGVRYSNQAAGYACAHPEAEGYFVPLSARVGRPIAALFELFGGAWECLDATQANAVDDALKQHGLACLRVDRSMLEQSWEAWVHVIISPDDLESRWRAQIPLTNVATKVRAILTWPNSD</sequence>
<reference evidence="1 2" key="1">
    <citation type="journal article" date="2021" name="Int. J. Syst. Evol. Microbiol.">
        <title>Steroidobacter gossypii sp. nov., isolated from soil of cotton cropping field.</title>
        <authorList>
            <person name="Huang R."/>
            <person name="Yang S."/>
            <person name="Zhen C."/>
            <person name="Liu W."/>
        </authorList>
    </citation>
    <scope>NUCLEOTIDE SEQUENCE [LARGE SCALE GENOMIC DNA]</scope>
    <source>
        <strain evidence="1 2">S1-65</strain>
    </source>
</reference>
<evidence type="ECO:0000313" key="2">
    <source>
        <dbReference type="Proteomes" id="UP000661077"/>
    </source>
</evidence>
<gene>
    <name evidence="1" type="ORF">JM946_17190</name>
</gene>
<protein>
    <submittedName>
        <fullName evidence="1">Uncharacterized protein</fullName>
    </submittedName>
</protein>
<dbReference type="Proteomes" id="UP000661077">
    <property type="component" value="Unassembled WGS sequence"/>
</dbReference>
<proteinExistence type="predicted"/>
<organism evidence="1 2">
    <name type="scientific">Steroidobacter gossypii</name>
    <dbReference type="NCBI Taxonomy" id="2805490"/>
    <lineage>
        <taxon>Bacteria</taxon>
        <taxon>Pseudomonadati</taxon>
        <taxon>Pseudomonadota</taxon>
        <taxon>Gammaproteobacteria</taxon>
        <taxon>Steroidobacterales</taxon>
        <taxon>Steroidobacteraceae</taxon>
        <taxon>Steroidobacter</taxon>
    </lineage>
</organism>
<dbReference type="Pfam" id="PF19715">
    <property type="entry name" value="DUF6210"/>
    <property type="match status" value="1"/>
</dbReference>
<accession>A0ABS1WZS0</accession>
<dbReference type="EMBL" id="JAEVLS010000003">
    <property type="protein sequence ID" value="MBM0106466.1"/>
    <property type="molecule type" value="Genomic_DNA"/>
</dbReference>
<name>A0ABS1WZS0_9GAMM</name>